<comment type="caution">
    <text evidence="2">The sequence shown here is derived from an EMBL/GenBank/DDBJ whole genome shotgun (WGS) entry which is preliminary data.</text>
</comment>
<dbReference type="NCBIfam" id="TIGR01439">
    <property type="entry name" value="lp_hng_hel_AbrB"/>
    <property type="match status" value="1"/>
</dbReference>
<dbReference type="InterPro" id="IPR007159">
    <property type="entry name" value="SpoVT-AbrB_dom"/>
</dbReference>
<dbReference type="RefSeq" id="WP_114428827.1">
    <property type="nucleotide sequence ID" value="NZ_QPJM01000002.1"/>
</dbReference>
<dbReference type="GO" id="GO:0003677">
    <property type="term" value="F:DNA binding"/>
    <property type="evidence" value="ECO:0007669"/>
    <property type="project" value="InterPro"/>
</dbReference>
<evidence type="ECO:0000259" key="1">
    <source>
        <dbReference type="SMART" id="SM00966"/>
    </source>
</evidence>
<evidence type="ECO:0000313" key="3">
    <source>
        <dbReference type="Proteomes" id="UP000253324"/>
    </source>
</evidence>
<protein>
    <submittedName>
        <fullName evidence="2">Antitoxin PrlF</fullName>
    </submittedName>
</protein>
<dbReference type="InterPro" id="IPR037914">
    <property type="entry name" value="SpoVT-AbrB_sf"/>
</dbReference>
<dbReference type="Gene3D" id="2.10.260.10">
    <property type="match status" value="1"/>
</dbReference>
<dbReference type="OrthoDB" id="9809003at2"/>
<dbReference type="GO" id="GO:0003700">
    <property type="term" value="F:DNA-binding transcription factor activity"/>
    <property type="evidence" value="ECO:0007669"/>
    <property type="project" value="InterPro"/>
</dbReference>
<dbReference type="EMBL" id="QPJM01000002">
    <property type="protein sequence ID" value="RCW86332.1"/>
    <property type="molecule type" value="Genomic_DNA"/>
</dbReference>
<dbReference type="InterPro" id="IPR031848">
    <property type="entry name" value="PrlF_antitoxin"/>
</dbReference>
<keyword evidence="3" id="KW-1185">Reference proteome</keyword>
<dbReference type="GO" id="GO:0097351">
    <property type="term" value="F:toxin sequestering activity"/>
    <property type="evidence" value="ECO:0007669"/>
    <property type="project" value="InterPro"/>
</dbReference>
<name>A0A368Z1J0_9HYPH</name>
<dbReference type="GO" id="GO:0001558">
    <property type="term" value="P:regulation of cell growth"/>
    <property type="evidence" value="ECO:0007669"/>
    <property type="project" value="InterPro"/>
</dbReference>
<gene>
    <name evidence="2" type="ORF">C7476_102312</name>
</gene>
<accession>A0A368Z1J0</accession>
<organism evidence="2 3">
    <name type="scientific">Phyllobacterium bourgognense</name>
    <dbReference type="NCBI Taxonomy" id="314236"/>
    <lineage>
        <taxon>Bacteria</taxon>
        <taxon>Pseudomonadati</taxon>
        <taxon>Pseudomonadota</taxon>
        <taxon>Alphaproteobacteria</taxon>
        <taxon>Hyphomicrobiales</taxon>
        <taxon>Phyllobacteriaceae</taxon>
        <taxon>Phyllobacterium</taxon>
    </lineage>
</organism>
<sequence length="72" mass="8045">MITSKITSKAQTTIPQPVRAALHLVEGDHIEYKIEGEKVILVKRAAETSGDNPFATFEEWNSEADRRAYGDL</sequence>
<dbReference type="SUPFAM" id="SSF89447">
    <property type="entry name" value="AbrB/MazE/MraZ-like"/>
    <property type="match status" value="1"/>
</dbReference>
<proteinExistence type="predicted"/>
<dbReference type="Pfam" id="PF15937">
    <property type="entry name" value="PrlF_antitoxin"/>
    <property type="match status" value="1"/>
</dbReference>
<evidence type="ECO:0000313" key="2">
    <source>
        <dbReference type="EMBL" id="RCW86332.1"/>
    </source>
</evidence>
<dbReference type="SMART" id="SM00966">
    <property type="entry name" value="SpoVT_AbrB"/>
    <property type="match status" value="1"/>
</dbReference>
<dbReference type="Proteomes" id="UP000253324">
    <property type="component" value="Unassembled WGS sequence"/>
</dbReference>
<reference evidence="2 3" key="1">
    <citation type="submission" date="2018-07" db="EMBL/GenBank/DDBJ databases">
        <title>Genomic Encyclopedia of Type Strains, Phase III (KMG-III): the genomes of soil and plant-associated and newly described type strains.</title>
        <authorList>
            <person name="Whitman W."/>
        </authorList>
    </citation>
    <scope>NUCLEOTIDE SEQUENCE [LARGE SCALE GENOMIC DNA]</scope>
    <source>
        <strain evidence="2 3">31-25a</strain>
    </source>
</reference>
<dbReference type="AlphaFoldDB" id="A0A368Z1J0"/>
<feature type="domain" description="SpoVT-AbrB" evidence="1">
    <location>
        <begin position="4"/>
        <end position="47"/>
    </location>
</feature>